<dbReference type="SUPFAM" id="SSF48065">
    <property type="entry name" value="DBL homology domain (DH-domain)"/>
    <property type="match status" value="1"/>
</dbReference>
<feature type="compositionally biased region" description="Basic and acidic residues" evidence="7">
    <location>
        <begin position="899"/>
        <end position="914"/>
    </location>
</feature>
<feature type="compositionally biased region" description="Polar residues" evidence="7">
    <location>
        <begin position="698"/>
        <end position="707"/>
    </location>
</feature>
<comment type="caution">
    <text evidence="6">Lacks conserved residue(s) required for the propagation of feature annotation.</text>
</comment>
<evidence type="ECO:0000313" key="12">
    <source>
        <dbReference type="EMBL" id="RXN24564.1"/>
    </source>
</evidence>
<keyword evidence="8" id="KW-0472">Membrane</keyword>
<feature type="compositionally biased region" description="Basic and acidic residues" evidence="7">
    <location>
        <begin position="633"/>
        <end position="644"/>
    </location>
</feature>
<comment type="caution">
    <text evidence="12">The sequence shown here is derived from an EMBL/GenBank/DDBJ whole genome shotgun (WGS) entry which is preliminary data.</text>
</comment>
<evidence type="ECO:0000256" key="5">
    <source>
        <dbReference type="ARBA" id="ARBA00023180"/>
    </source>
</evidence>
<keyword evidence="2" id="KW-0732">Signal</keyword>
<feature type="disulfide bond" evidence="6">
    <location>
        <begin position="90"/>
        <end position="105"/>
    </location>
</feature>
<feature type="compositionally biased region" description="Basic and acidic residues" evidence="7">
    <location>
        <begin position="1042"/>
        <end position="1053"/>
    </location>
</feature>
<feature type="disulfide bond" evidence="6">
    <location>
        <begin position="151"/>
        <end position="164"/>
    </location>
</feature>
<gene>
    <name evidence="12" type="ORF">ROHU_036597</name>
</gene>
<feature type="compositionally biased region" description="Polar residues" evidence="7">
    <location>
        <begin position="772"/>
        <end position="781"/>
    </location>
</feature>
<keyword evidence="12" id="KW-0675">Receptor</keyword>
<feature type="domain" description="TNFR-Cys" evidence="11">
    <location>
        <begin position="89"/>
        <end position="130"/>
    </location>
</feature>
<keyword evidence="1" id="KW-0053">Apoptosis</keyword>
<feature type="domain" description="Death" evidence="10">
    <location>
        <begin position="308"/>
        <end position="398"/>
    </location>
</feature>
<dbReference type="InterPro" id="IPR000219">
    <property type="entry name" value="DH_dom"/>
</dbReference>
<name>A0A498MYG8_LABRO</name>
<dbReference type="Gene3D" id="2.10.50.10">
    <property type="entry name" value="Tumor Necrosis Factor Receptor, subunit A, domain 2"/>
    <property type="match status" value="2"/>
</dbReference>
<dbReference type="InterPro" id="IPR001368">
    <property type="entry name" value="TNFR/NGFR_Cys_rich_reg"/>
</dbReference>
<dbReference type="AlphaFoldDB" id="A0A498MYG8"/>
<feature type="compositionally biased region" description="Basic and acidic residues" evidence="7">
    <location>
        <begin position="653"/>
        <end position="666"/>
    </location>
</feature>
<dbReference type="InterPro" id="IPR035899">
    <property type="entry name" value="DBL_dom_sf"/>
</dbReference>
<feature type="region of interest" description="Disordered" evidence="7">
    <location>
        <begin position="698"/>
        <end position="1075"/>
    </location>
</feature>
<dbReference type="PANTHER" id="PTHR46861">
    <property type="entry name" value="TUMOR NECROSIS FACTOR RECEPTOR SUPERFAMILY MEMBER 1A"/>
    <property type="match status" value="1"/>
</dbReference>
<keyword evidence="13" id="KW-1185">Reference proteome</keyword>
<dbReference type="SMART" id="SM00208">
    <property type="entry name" value="TNFR"/>
    <property type="match status" value="3"/>
</dbReference>
<evidence type="ECO:0000256" key="6">
    <source>
        <dbReference type="PROSITE-ProRule" id="PRU00206"/>
    </source>
</evidence>
<dbReference type="Gene3D" id="1.10.533.10">
    <property type="entry name" value="Death Domain, Fas"/>
    <property type="match status" value="1"/>
</dbReference>
<dbReference type="GO" id="GO:0006915">
    <property type="term" value="P:apoptotic process"/>
    <property type="evidence" value="ECO:0007669"/>
    <property type="project" value="UniProtKB-KW"/>
</dbReference>
<dbReference type="GO" id="GO:0005031">
    <property type="term" value="F:tumor necrosis factor receptor activity"/>
    <property type="evidence" value="ECO:0007669"/>
    <property type="project" value="TreeGrafter"/>
</dbReference>
<proteinExistence type="predicted"/>
<dbReference type="CDD" id="cd08313">
    <property type="entry name" value="Death_TNFR1"/>
    <property type="match status" value="1"/>
</dbReference>
<dbReference type="SUPFAM" id="SSF47986">
    <property type="entry name" value="DEATH domain"/>
    <property type="match status" value="1"/>
</dbReference>
<feature type="compositionally biased region" description="Basic and acidic residues" evidence="7">
    <location>
        <begin position="1003"/>
        <end position="1014"/>
    </location>
</feature>
<dbReference type="Pfam" id="PF00621">
    <property type="entry name" value="RhoGEF"/>
    <property type="match status" value="1"/>
</dbReference>
<dbReference type="InterPro" id="IPR033994">
    <property type="entry name" value="TNFRSF1A_death"/>
</dbReference>
<keyword evidence="5" id="KW-0325">Glycoprotein</keyword>
<feature type="repeat" description="TNFR-Cys" evidence="6">
    <location>
        <begin position="89"/>
        <end position="130"/>
    </location>
</feature>
<feature type="compositionally biased region" description="Basic and acidic residues" evidence="7">
    <location>
        <begin position="416"/>
        <end position="427"/>
    </location>
</feature>
<feature type="disulfide bond" evidence="6">
    <location>
        <begin position="154"/>
        <end position="172"/>
    </location>
</feature>
<dbReference type="EMBL" id="QBIY01012533">
    <property type="protein sequence ID" value="RXN24564.1"/>
    <property type="molecule type" value="Genomic_DNA"/>
</dbReference>
<dbReference type="GO" id="GO:0045121">
    <property type="term" value="C:membrane raft"/>
    <property type="evidence" value="ECO:0007669"/>
    <property type="project" value="TreeGrafter"/>
</dbReference>
<feature type="compositionally biased region" description="Polar residues" evidence="7">
    <location>
        <begin position="1024"/>
        <end position="1039"/>
    </location>
</feature>
<keyword evidence="8" id="KW-0812">Transmembrane</keyword>
<dbReference type="Proteomes" id="UP000290572">
    <property type="component" value="Unassembled WGS sequence"/>
</dbReference>
<dbReference type="GO" id="GO:0006954">
    <property type="term" value="P:inflammatory response"/>
    <property type="evidence" value="ECO:0007669"/>
    <property type="project" value="TreeGrafter"/>
</dbReference>
<feature type="domain" description="TNFR-Cys" evidence="11">
    <location>
        <begin position="131"/>
        <end position="172"/>
    </location>
</feature>
<feature type="domain" description="DH" evidence="9">
    <location>
        <begin position="512"/>
        <end position="573"/>
    </location>
</feature>
<evidence type="ECO:0000313" key="13">
    <source>
        <dbReference type="Proteomes" id="UP000290572"/>
    </source>
</evidence>
<organism evidence="12 13">
    <name type="scientific">Labeo rohita</name>
    <name type="common">Indian major carp</name>
    <name type="synonym">Cyprinus rohita</name>
    <dbReference type="NCBI Taxonomy" id="84645"/>
    <lineage>
        <taxon>Eukaryota</taxon>
        <taxon>Metazoa</taxon>
        <taxon>Chordata</taxon>
        <taxon>Craniata</taxon>
        <taxon>Vertebrata</taxon>
        <taxon>Euteleostomi</taxon>
        <taxon>Actinopterygii</taxon>
        <taxon>Neopterygii</taxon>
        <taxon>Teleostei</taxon>
        <taxon>Ostariophysi</taxon>
        <taxon>Cypriniformes</taxon>
        <taxon>Cyprinidae</taxon>
        <taxon>Labeoninae</taxon>
        <taxon>Labeonini</taxon>
        <taxon>Labeo</taxon>
    </lineage>
</organism>
<feature type="compositionally biased region" description="Basic residues" evidence="7">
    <location>
        <begin position="955"/>
        <end position="965"/>
    </location>
</feature>
<feature type="transmembrane region" description="Helical" evidence="8">
    <location>
        <begin position="223"/>
        <end position="242"/>
    </location>
</feature>
<evidence type="ECO:0000256" key="8">
    <source>
        <dbReference type="SAM" id="Phobius"/>
    </source>
</evidence>
<accession>A0A498MYG8</accession>
<dbReference type="PANTHER" id="PTHR46861:SF1">
    <property type="entry name" value="TUMOR NECROSIS FACTOR RECEPTOR SUPERFAMILY MEMBER 1A"/>
    <property type="match status" value="1"/>
</dbReference>
<dbReference type="InterPro" id="IPR052493">
    <property type="entry name" value="TNFRSF1A"/>
</dbReference>
<feature type="repeat" description="TNFR-Cys" evidence="6">
    <location>
        <begin position="131"/>
        <end position="172"/>
    </location>
</feature>
<dbReference type="GO" id="GO:0005085">
    <property type="term" value="F:guanyl-nucleotide exchange factor activity"/>
    <property type="evidence" value="ECO:0007669"/>
    <property type="project" value="InterPro"/>
</dbReference>
<evidence type="ECO:0000259" key="10">
    <source>
        <dbReference type="PROSITE" id="PS50017"/>
    </source>
</evidence>
<evidence type="ECO:0000259" key="11">
    <source>
        <dbReference type="PROSITE" id="PS50050"/>
    </source>
</evidence>
<keyword evidence="8" id="KW-1133">Transmembrane helix</keyword>
<dbReference type="Pfam" id="PF00531">
    <property type="entry name" value="Death"/>
    <property type="match status" value="1"/>
</dbReference>
<evidence type="ECO:0000256" key="1">
    <source>
        <dbReference type="ARBA" id="ARBA00022703"/>
    </source>
</evidence>
<dbReference type="PROSITE" id="PS50017">
    <property type="entry name" value="DEATH_DOMAIN"/>
    <property type="match status" value="1"/>
</dbReference>
<dbReference type="PROSITE" id="PS50050">
    <property type="entry name" value="TNFR_NGFR_2"/>
    <property type="match status" value="2"/>
</dbReference>
<feature type="compositionally biased region" description="Polar residues" evidence="7">
    <location>
        <begin position="868"/>
        <end position="897"/>
    </location>
</feature>
<keyword evidence="4 6" id="KW-1015">Disulfide bond</keyword>
<dbReference type="GO" id="GO:0043120">
    <property type="term" value="F:tumor necrosis factor binding"/>
    <property type="evidence" value="ECO:0007669"/>
    <property type="project" value="TreeGrafter"/>
</dbReference>
<evidence type="ECO:0000256" key="4">
    <source>
        <dbReference type="ARBA" id="ARBA00023157"/>
    </source>
</evidence>
<feature type="compositionally biased region" description="Basic and acidic residues" evidence="7">
    <location>
        <begin position="944"/>
        <end position="954"/>
    </location>
</feature>
<dbReference type="SUPFAM" id="SSF57586">
    <property type="entry name" value="TNF receptor-like"/>
    <property type="match status" value="2"/>
</dbReference>
<protein>
    <submittedName>
        <fullName evidence="12">Tumor necrosis factor receptor superfamily member 1A-like protein</fullName>
    </submittedName>
</protein>
<feature type="compositionally biased region" description="Basic residues" evidence="7">
    <location>
        <begin position="853"/>
        <end position="867"/>
    </location>
</feature>
<feature type="region of interest" description="Disordered" evidence="7">
    <location>
        <begin position="1110"/>
        <end position="1134"/>
    </location>
</feature>
<dbReference type="GO" id="GO:0043235">
    <property type="term" value="C:receptor complex"/>
    <property type="evidence" value="ECO:0007669"/>
    <property type="project" value="TreeGrafter"/>
</dbReference>
<evidence type="ECO:0000256" key="2">
    <source>
        <dbReference type="ARBA" id="ARBA00022729"/>
    </source>
</evidence>
<feature type="compositionally biased region" description="Polar residues" evidence="7">
    <location>
        <begin position="790"/>
        <end position="803"/>
    </location>
</feature>
<dbReference type="STRING" id="84645.A0A498MYG8"/>
<evidence type="ECO:0000256" key="3">
    <source>
        <dbReference type="ARBA" id="ARBA00022737"/>
    </source>
</evidence>
<evidence type="ECO:0000256" key="7">
    <source>
        <dbReference type="SAM" id="MobiDB-lite"/>
    </source>
</evidence>
<dbReference type="InterPro" id="IPR011029">
    <property type="entry name" value="DEATH-like_dom_sf"/>
</dbReference>
<dbReference type="Gene3D" id="1.20.900.10">
    <property type="entry name" value="Dbl homology (DH) domain"/>
    <property type="match status" value="1"/>
</dbReference>
<feature type="region of interest" description="Disordered" evidence="7">
    <location>
        <begin position="393"/>
        <end position="451"/>
    </location>
</feature>
<feature type="compositionally biased region" description="Basic and acidic residues" evidence="7">
    <location>
        <begin position="1121"/>
        <end position="1134"/>
    </location>
</feature>
<evidence type="ECO:0000259" key="9">
    <source>
        <dbReference type="PROSITE" id="PS50010"/>
    </source>
</evidence>
<dbReference type="Pfam" id="PF00020">
    <property type="entry name" value="TNFR_c6"/>
    <property type="match status" value="1"/>
</dbReference>
<dbReference type="InterPro" id="IPR000488">
    <property type="entry name" value="Death_dom"/>
</dbReference>
<dbReference type="PROSITE" id="PS50010">
    <property type="entry name" value="DH_2"/>
    <property type="match status" value="1"/>
</dbReference>
<keyword evidence="3" id="KW-0677">Repeat</keyword>
<sequence>MSGGKVTLKILRRNSIVISNVALLSVGVEIVSKILISQSYTISDAAVRGKKCPDNEYWNEKGFCCDKCHLGYKLKEKCTGPNTRSQCMQCENGTYMDNANYHENCFSCRKCNKPNSIEIKPCTSKRNTECGCKPTFYYKKLADLDWACYKCKECEKGQRKTGECIGEENTKCECEENYYKNGKQCTLCDTCRPECKHLCISSTTPYSIKSVSPTKPPATLPQVLLPVCACIMVLALGVFMLYEGIRLWKKRRHALSLQIPSPASEDKTFIITVPPEARNDAIPFTDQPCETEQSRKLPDCVPREIKIHEFFYFVLEEVPIGRFKELVRRLGVSEQNIGRAEQDHRNCKDAHYQMLKVWSDSGSGGGSNVLPCHRIQMFVDTLKDMNLVSCADDIENSNPSKGPELSNVMAPEESALDDKNDRQREEEKEADTDTPDGSALPSVAQKRAQEKHRYNTVGYQERSVGGQLDALKQVLDAFNIPADLRWAWGEGGAEITLEKSWTDIVDSHEWVENHPQCGRMRLGDMQAKPHQRITKYPLLLKAVQKTTEDLPTKNALERMLNSVNNFLESINGYLQFKEDTLALSAAAQRIEGYKIEGLSEELDKAALETLRKNETNKTLETVSTTDFGGSERPIQDELSDKVMGDPDGQSVSDRSDSDIDTAEHVRLHPFHTRKSETEMLMDVEQSKVQQLDRNSSLIGQQNDQSQSAHEEVVGKTDTTALKTEEGRNKNYSKQLDEEEGLSKISERRVTWKHGRRSSSNSKDVAQQDLPVRNQSNGSFSSLPGGDMKKNGTSSQSLPSTSAPNKLPIPASAYGAHGEPMHPNQEDDSQEIRRNSLYSQSGDDDQFLTESGRFSRKLKSPRIRRRRPNNVQPSLPSDSSRTTVNGLELTSNAKSNTKNQRRESDPSIKSQDSHRVLKLGSLKNNHGTLWNVPEKKLSPVPQTHSEPEQTHDGKVQKKPIKLKKQRSASIPEIRSLPPSHRHSPSPPPGLDPQLHPSPLQDLLQRAKEREKERGLGKRKGKKKTVSLQNSPTISASPSPSVSEGEREAEREESAVPRMISAHGWREGNVDGSEDEMKESNNVLEGISVDWPGWCFDDEEVFDFQYFDDENWFGKNQTTNEPRMSETKDETECSEV</sequence>
<feature type="region of interest" description="Disordered" evidence="7">
    <location>
        <begin position="621"/>
        <end position="675"/>
    </location>
</feature>
<reference evidence="12 13" key="1">
    <citation type="submission" date="2018-03" db="EMBL/GenBank/DDBJ databases">
        <title>Draft genome sequence of Rohu Carp (Labeo rohita).</title>
        <authorList>
            <person name="Das P."/>
            <person name="Kushwaha B."/>
            <person name="Joshi C.G."/>
            <person name="Kumar D."/>
            <person name="Nagpure N.S."/>
            <person name="Sahoo L."/>
            <person name="Das S.P."/>
            <person name="Bit A."/>
            <person name="Patnaik S."/>
            <person name="Meher P.K."/>
            <person name="Jayasankar P."/>
            <person name="Koringa P.G."/>
            <person name="Patel N.V."/>
            <person name="Hinsu A.T."/>
            <person name="Kumar R."/>
            <person name="Pandey M."/>
            <person name="Agarwal S."/>
            <person name="Srivastava S."/>
            <person name="Singh M."/>
            <person name="Iquebal M.A."/>
            <person name="Jaiswal S."/>
            <person name="Angadi U.B."/>
            <person name="Kumar N."/>
            <person name="Raza M."/>
            <person name="Shah T.M."/>
            <person name="Rai A."/>
            <person name="Jena J.K."/>
        </authorList>
    </citation>
    <scope>NUCLEOTIDE SEQUENCE [LARGE SCALE GENOMIC DNA]</scope>
    <source>
        <strain evidence="12">DASCIFA01</strain>
        <tissue evidence="12">Testis</tissue>
    </source>
</reference>
<feature type="compositionally biased region" description="Basic and acidic residues" evidence="7">
    <location>
        <begin position="740"/>
        <end position="749"/>
    </location>
</feature>